<dbReference type="Proteomes" id="UP000076858">
    <property type="component" value="Unassembled WGS sequence"/>
</dbReference>
<protein>
    <submittedName>
        <fullName evidence="1">Uncharacterized protein</fullName>
    </submittedName>
</protein>
<name>A0A164TM21_9CRUS</name>
<reference evidence="1 2" key="1">
    <citation type="submission" date="2016-03" db="EMBL/GenBank/DDBJ databases">
        <title>EvidentialGene: Evidence-directed Construction of Genes on Genomes.</title>
        <authorList>
            <person name="Gilbert D.G."/>
            <person name="Choi J.-H."/>
            <person name="Mockaitis K."/>
            <person name="Colbourne J."/>
            <person name="Pfrender M."/>
        </authorList>
    </citation>
    <scope>NUCLEOTIDE SEQUENCE [LARGE SCALE GENOMIC DNA]</scope>
    <source>
        <strain evidence="1 2">Xinb3</strain>
        <tissue evidence="1">Complete organism</tissue>
    </source>
</reference>
<proteinExistence type="predicted"/>
<sequence>MCVHVCVCDGGLIFLFLRTVWCKLSLRNWERGGGVRGENGDHRPVQSLHSGQVLYRIAEILGNRA</sequence>
<organism evidence="1 2">
    <name type="scientific">Daphnia magna</name>
    <dbReference type="NCBI Taxonomy" id="35525"/>
    <lineage>
        <taxon>Eukaryota</taxon>
        <taxon>Metazoa</taxon>
        <taxon>Ecdysozoa</taxon>
        <taxon>Arthropoda</taxon>
        <taxon>Crustacea</taxon>
        <taxon>Branchiopoda</taxon>
        <taxon>Diplostraca</taxon>
        <taxon>Cladocera</taxon>
        <taxon>Anomopoda</taxon>
        <taxon>Daphniidae</taxon>
        <taxon>Daphnia</taxon>
    </lineage>
</organism>
<keyword evidence="2" id="KW-1185">Reference proteome</keyword>
<evidence type="ECO:0000313" key="2">
    <source>
        <dbReference type="Proteomes" id="UP000076858"/>
    </source>
</evidence>
<gene>
    <name evidence="1" type="ORF">APZ42_024885</name>
</gene>
<comment type="caution">
    <text evidence="1">The sequence shown here is derived from an EMBL/GenBank/DDBJ whole genome shotgun (WGS) entry which is preliminary data.</text>
</comment>
<dbReference type="AlphaFoldDB" id="A0A164TM21"/>
<evidence type="ECO:0000313" key="1">
    <source>
        <dbReference type="EMBL" id="KZS10575.1"/>
    </source>
</evidence>
<dbReference type="EMBL" id="LRGB01001764">
    <property type="protein sequence ID" value="KZS10575.1"/>
    <property type="molecule type" value="Genomic_DNA"/>
</dbReference>
<accession>A0A164TM21</accession>